<dbReference type="RefSeq" id="XP_027195902.1">
    <property type="nucleotide sequence ID" value="XM_027340101.1"/>
</dbReference>
<dbReference type="KEGG" id="dpte:113790428"/>
<evidence type="ECO:0000256" key="2">
    <source>
        <dbReference type="ARBA" id="ARBA00005548"/>
    </source>
</evidence>
<dbReference type="PANTHER" id="PTHR10142:SF0">
    <property type="entry name" value="DNA REPAIR PROTEIN COMPLEMENTING XP-A CELLS"/>
    <property type="match status" value="1"/>
</dbReference>
<comment type="subcellular location">
    <subcellularLocation>
        <location evidence="1">Nucleus</location>
    </subcellularLocation>
</comment>
<evidence type="ECO:0000256" key="12">
    <source>
        <dbReference type="SAM" id="Phobius"/>
    </source>
</evidence>
<dbReference type="Proteomes" id="UP000515146">
    <property type="component" value="Unplaced"/>
</dbReference>
<dbReference type="Pfam" id="PF05181">
    <property type="entry name" value="XPA_C"/>
    <property type="match status" value="1"/>
</dbReference>
<dbReference type="SUPFAM" id="SSF57716">
    <property type="entry name" value="Glucocorticoid receptor-like (DNA-binding domain)"/>
    <property type="match status" value="1"/>
</dbReference>
<dbReference type="GO" id="GO:0006284">
    <property type="term" value="P:base-excision repair"/>
    <property type="evidence" value="ECO:0007669"/>
    <property type="project" value="TreeGrafter"/>
</dbReference>
<keyword evidence="12" id="KW-0812">Transmembrane</keyword>
<dbReference type="SUPFAM" id="SSF46955">
    <property type="entry name" value="Putative DNA-binding domain"/>
    <property type="match status" value="1"/>
</dbReference>
<sequence length="303" mass="35923">MSIGVALCNYLLAIRILFCFFFLNFQPKMSTDKNVELTTEQIAQIERNRQKALLRQQKKQRDLTTDEVYRLEKYNELNVHISQDHGGGFFVDRQELDQKILATSATTSKFTQLPIKPDTKENVCDECEDNFSNSFLLTNFGEKICDICKDLKQKHQLITRTEAKQEYLLTDVDLDKREPPLKCLLKKNPREYARGHMRLYLRFQVEERALEVWGTEEQLEEERENRQAKREGRKRKQFDKQIKELRMQARSSLYQKRLHSQSHEHDFGPEQSIENPNDSDDSDSDYYQQTCKTCGFKKVFEKL</sequence>
<dbReference type="InterPro" id="IPR037129">
    <property type="entry name" value="XPA_sf"/>
</dbReference>
<keyword evidence="5" id="KW-0863">Zinc-finger</keyword>
<feature type="transmembrane region" description="Helical" evidence="12">
    <location>
        <begin position="7"/>
        <end position="25"/>
    </location>
</feature>
<protein>
    <submittedName>
        <fullName evidence="15">DNA repair protein complementing XP-A cells homolog</fullName>
    </submittedName>
</protein>
<dbReference type="CTD" id="31357"/>
<evidence type="ECO:0000256" key="8">
    <source>
        <dbReference type="ARBA" id="ARBA00023204"/>
    </source>
</evidence>
<keyword evidence="6" id="KW-0862">Zinc</keyword>
<dbReference type="InParanoid" id="A0A6P6XQZ5"/>
<gene>
    <name evidence="15" type="primary">LOC113790428</name>
</gene>
<keyword evidence="7" id="KW-0238">DNA-binding</keyword>
<keyword evidence="12" id="KW-0472">Membrane</keyword>
<evidence type="ECO:0000256" key="6">
    <source>
        <dbReference type="ARBA" id="ARBA00022833"/>
    </source>
</evidence>
<evidence type="ECO:0000256" key="5">
    <source>
        <dbReference type="ARBA" id="ARBA00022771"/>
    </source>
</evidence>
<dbReference type="PANTHER" id="PTHR10142">
    <property type="entry name" value="DNA REPAIR PROTEIN COMPLEMENTING XP-A CELLS"/>
    <property type="match status" value="1"/>
</dbReference>
<dbReference type="OrthoDB" id="68328at2759"/>
<accession>A0A6P6XQZ5</accession>
<keyword evidence="14" id="KW-1185">Reference proteome</keyword>
<evidence type="ECO:0000256" key="3">
    <source>
        <dbReference type="ARBA" id="ARBA00022723"/>
    </source>
</evidence>
<dbReference type="GO" id="GO:1901255">
    <property type="term" value="P:nucleotide-excision repair involved in interstrand cross-link repair"/>
    <property type="evidence" value="ECO:0007669"/>
    <property type="project" value="TreeGrafter"/>
</dbReference>
<keyword evidence="9" id="KW-0539">Nucleus</keyword>
<dbReference type="OMA" id="EFGEDTY"/>
<reference evidence="15" key="1">
    <citation type="submission" date="2025-08" db="UniProtKB">
        <authorList>
            <consortium name="RefSeq"/>
        </authorList>
    </citation>
    <scope>IDENTIFICATION</scope>
    <source>
        <strain evidence="15">Airmid</strain>
    </source>
</reference>
<dbReference type="NCBIfam" id="TIGR00598">
    <property type="entry name" value="rad14"/>
    <property type="match status" value="1"/>
</dbReference>
<dbReference type="GO" id="GO:0000110">
    <property type="term" value="C:nucleotide-excision repair factor 1 complex"/>
    <property type="evidence" value="ECO:0007669"/>
    <property type="project" value="TreeGrafter"/>
</dbReference>
<evidence type="ECO:0000313" key="14">
    <source>
        <dbReference type="Proteomes" id="UP000515146"/>
    </source>
</evidence>
<evidence type="ECO:0000256" key="10">
    <source>
        <dbReference type="SAM" id="Coils"/>
    </source>
</evidence>
<dbReference type="GO" id="GO:0008270">
    <property type="term" value="F:zinc ion binding"/>
    <property type="evidence" value="ECO:0007669"/>
    <property type="project" value="UniProtKB-KW"/>
</dbReference>
<keyword evidence="8" id="KW-0234">DNA repair</keyword>
<evidence type="ECO:0000256" key="11">
    <source>
        <dbReference type="SAM" id="MobiDB-lite"/>
    </source>
</evidence>
<name>A0A6P6XQZ5_DERPT</name>
<dbReference type="PROSITE" id="PS00753">
    <property type="entry name" value="XPA_2"/>
    <property type="match status" value="1"/>
</dbReference>
<feature type="region of interest" description="Disordered" evidence="11">
    <location>
        <begin position="253"/>
        <end position="286"/>
    </location>
</feature>
<dbReference type="InterPro" id="IPR022652">
    <property type="entry name" value="Znf_XPA_CS"/>
</dbReference>
<evidence type="ECO:0000256" key="9">
    <source>
        <dbReference type="ARBA" id="ARBA00023242"/>
    </source>
</evidence>
<dbReference type="FunCoup" id="A0A6P6XQZ5">
    <property type="interactions" value="1058"/>
</dbReference>
<feature type="coiled-coil region" evidence="10">
    <location>
        <begin position="35"/>
        <end position="62"/>
    </location>
</feature>
<dbReference type="Gene3D" id="3.90.530.10">
    <property type="entry name" value="XPA C-terminal domain"/>
    <property type="match status" value="1"/>
</dbReference>
<keyword evidence="10" id="KW-0175">Coiled coil</keyword>
<keyword evidence="12" id="KW-1133">Transmembrane helix</keyword>
<feature type="domain" description="XPA C-terminal" evidence="13">
    <location>
        <begin position="154"/>
        <end position="205"/>
    </location>
</feature>
<comment type="similarity">
    <text evidence="2">Belongs to the XPA family.</text>
</comment>
<dbReference type="AlphaFoldDB" id="A0A6P6XQZ5"/>
<dbReference type="InterPro" id="IPR009061">
    <property type="entry name" value="DNA-bd_dom_put_sf"/>
</dbReference>
<dbReference type="InterPro" id="IPR000465">
    <property type="entry name" value="XPA/RAD14"/>
</dbReference>
<dbReference type="GO" id="GO:0003684">
    <property type="term" value="F:damaged DNA binding"/>
    <property type="evidence" value="ECO:0007669"/>
    <property type="project" value="InterPro"/>
</dbReference>
<dbReference type="Pfam" id="PF01286">
    <property type="entry name" value="XPA_N"/>
    <property type="match status" value="1"/>
</dbReference>
<dbReference type="InterPro" id="IPR022658">
    <property type="entry name" value="XPA_CS"/>
</dbReference>
<keyword evidence="4" id="KW-0227">DNA damage</keyword>
<dbReference type="GO" id="GO:0070914">
    <property type="term" value="P:UV-damage excision repair"/>
    <property type="evidence" value="ECO:0007669"/>
    <property type="project" value="TreeGrafter"/>
</dbReference>
<organism evidence="14 15">
    <name type="scientific">Dermatophagoides pteronyssinus</name>
    <name type="common">European house dust mite</name>
    <dbReference type="NCBI Taxonomy" id="6956"/>
    <lineage>
        <taxon>Eukaryota</taxon>
        <taxon>Metazoa</taxon>
        <taxon>Ecdysozoa</taxon>
        <taxon>Arthropoda</taxon>
        <taxon>Chelicerata</taxon>
        <taxon>Arachnida</taxon>
        <taxon>Acari</taxon>
        <taxon>Acariformes</taxon>
        <taxon>Sarcoptiformes</taxon>
        <taxon>Astigmata</taxon>
        <taxon>Psoroptidia</taxon>
        <taxon>Analgoidea</taxon>
        <taxon>Pyroglyphidae</taxon>
        <taxon>Dermatophagoidinae</taxon>
        <taxon>Dermatophagoides</taxon>
    </lineage>
</organism>
<dbReference type="InterPro" id="IPR022656">
    <property type="entry name" value="XPA_C"/>
</dbReference>
<keyword evidence="3" id="KW-0479">Metal-binding</keyword>
<evidence type="ECO:0000259" key="13">
    <source>
        <dbReference type="Pfam" id="PF05181"/>
    </source>
</evidence>
<evidence type="ECO:0000256" key="1">
    <source>
        <dbReference type="ARBA" id="ARBA00004123"/>
    </source>
</evidence>
<dbReference type="GO" id="GO:0000715">
    <property type="term" value="P:nucleotide-excision repair, DNA damage recognition"/>
    <property type="evidence" value="ECO:0007669"/>
    <property type="project" value="TreeGrafter"/>
</dbReference>
<evidence type="ECO:0000256" key="4">
    <source>
        <dbReference type="ARBA" id="ARBA00022763"/>
    </source>
</evidence>
<feature type="region of interest" description="Disordered" evidence="11">
    <location>
        <begin position="216"/>
        <end position="241"/>
    </location>
</feature>
<evidence type="ECO:0000256" key="7">
    <source>
        <dbReference type="ARBA" id="ARBA00023125"/>
    </source>
</evidence>
<evidence type="ECO:0000313" key="15">
    <source>
        <dbReference type="RefSeq" id="XP_027195902.1"/>
    </source>
</evidence>
<proteinExistence type="inferred from homology"/>